<evidence type="ECO:0008006" key="4">
    <source>
        <dbReference type="Google" id="ProtNLM"/>
    </source>
</evidence>
<evidence type="ECO:0000313" key="1">
    <source>
        <dbReference type="EMBL" id="KAF1814680.1"/>
    </source>
</evidence>
<keyword evidence="2" id="KW-1185">Reference proteome</keyword>
<dbReference type="OrthoDB" id="426718at2759"/>
<dbReference type="InterPro" id="IPR021838">
    <property type="entry name" value="DUF3431"/>
</dbReference>
<name>A0A6G1G9U4_9PEZI</name>
<protein>
    <recommendedName>
        <fullName evidence="4">DUF3431 domain-containing protein</fullName>
    </recommendedName>
</protein>
<reference evidence="3" key="3">
    <citation type="submission" date="2025-04" db="UniProtKB">
        <authorList>
            <consortium name="RefSeq"/>
        </authorList>
    </citation>
    <scope>IDENTIFICATION</scope>
    <source>
        <strain evidence="3">CBS 781.70</strain>
    </source>
</reference>
<dbReference type="PANTHER" id="PTHR37490">
    <property type="entry name" value="EXPRESSED PROTEIN"/>
    <property type="match status" value="1"/>
</dbReference>
<proteinExistence type="predicted"/>
<accession>A0A6G1G9U4</accession>
<evidence type="ECO:0000313" key="2">
    <source>
        <dbReference type="Proteomes" id="UP000504638"/>
    </source>
</evidence>
<dbReference type="EMBL" id="ML975153">
    <property type="protein sequence ID" value="KAF1814680.1"/>
    <property type="molecule type" value="Genomic_DNA"/>
</dbReference>
<dbReference type="RefSeq" id="XP_033536311.1">
    <property type="nucleotide sequence ID" value="XM_033676201.1"/>
</dbReference>
<dbReference type="Pfam" id="PF11913">
    <property type="entry name" value="DUF3431"/>
    <property type="match status" value="1"/>
</dbReference>
<reference evidence="3" key="2">
    <citation type="submission" date="2020-04" db="EMBL/GenBank/DDBJ databases">
        <authorList>
            <consortium name="NCBI Genome Project"/>
        </authorList>
    </citation>
    <scope>NUCLEOTIDE SEQUENCE</scope>
    <source>
        <strain evidence="3">CBS 781.70</strain>
    </source>
</reference>
<dbReference type="AlphaFoldDB" id="A0A6G1G9U4"/>
<dbReference type="Proteomes" id="UP000504638">
    <property type="component" value="Unplaced"/>
</dbReference>
<evidence type="ECO:0000313" key="3">
    <source>
        <dbReference type="RefSeq" id="XP_033536311.1"/>
    </source>
</evidence>
<organism evidence="1">
    <name type="scientific">Eremomyces bilateralis CBS 781.70</name>
    <dbReference type="NCBI Taxonomy" id="1392243"/>
    <lineage>
        <taxon>Eukaryota</taxon>
        <taxon>Fungi</taxon>
        <taxon>Dikarya</taxon>
        <taxon>Ascomycota</taxon>
        <taxon>Pezizomycotina</taxon>
        <taxon>Dothideomycetes</taxon>
        <taxon>Dothideomycetes incertae sedis</taxon>
        <taxon>Eremomycetales</taxon>
        <taxon>Eremomycetaceae</taxon>
        <taxon>Eremomyces</taxon>
    </lineage>
</organism>
<dbReference type="PANTHER" id="PTHR37490:SF3">
    <property type="entry name" value="DUF3431 DOMAIN CONTAINING PROTEIN"/>
    <property type="match status" value="1"/>
</dbReference>
<sequence length="292" mass="33263">MLSGTRFSGIVSHSKPPSREKEYAFVVASRSHENTTWLNHYFPEWAEYVYVVDDPNAALTVSVNKGRESMVYLSFIIDNYENLPELTIFHHALRYQWHNDDPIYDGVAVLRQLQIDYLLSAGYTNLRCVWVIGCPGEFHPLDDEKTLGTTAEISTGQVYANAFRELFPGEEVPELVGVSCCAQFSATREKIRERPKSDYVRYLDWVNSTDLEDYQSGRVLEYSWHMIFGKPPVHCPDAETCYCELFGLCNITCDSPSSCEGRYTLPPFSTIPEGWPEIGWNGEDTNVSSLYG</sequence>
<gene>
    <name evidence="1 3" type="ORF">P152DRAFT_393442</name>
</gene>
<reference evidence="1 3" key="1">
    <citation type="submission" date="2020-01" db="EMBL/GenBank/DDBJ databases">
        <authorList>
            <consortium name="DOE Joint Genome Institute"/>
            <person name="Haridas S."/>
            <person name="Albert R."/>
            <person name="Binder M."/>
            <person name="Bloem J."/>
            <person name="Labutti K."/>
            <person name="Salamov A."/>
            <person name="Andreopoulos B."/>
            <person name="Baker S.E."/>
            <person name="Barry K."/>
            <person name="Bills G."/>
            <person name="Bluhm B.H."/>
            <person name="Cannon C."/>
            <person name="Castanera R."/>
            <person name="Culley D.E."/>
            <person name="Daum C."/>
            <person name="Ezra D."/>
            <person name="Gonzalez J.B."/>
            <person name="Henrissat B."/>
            <person name="Kuo A."/>
            <person name="Liang C."/>
            <person name="Lipzen A."/>
            <person name="Lutzoni F."/>
            <person name="Magnuson J."/>
            <person name="Mondo S."/>
            <person name="Nolan M."/>
            <person name="Ohm R."/>
            <person name="Pangilinan J."/>
            <person name="Park H.-J."/>
            <person name="Ramirez L."/>
            <person name="Alfaro M."/>
            <person name="Sun H."/>
            <person name="Tritt A."/>
            <person name="Yoshinaga Y."/>
            <person name="Zwiers L.-H."/>
            <person name="Turgeon B.G."/>
            <person name="Goodwin S.B."/>
            <person name="Spatafora J.W."/>
            <person name="Crous P.W."/>
            <person name="Grigoriev I.V."/>
        </authorList>
    </citation>
    <scope>NUCLEOTIDE SEQUENCE</scope>
    <source>
        <strain evidence="1 3">CBS 781.70</strain>
    </source>
</reference>
<dbReference type="GeneID" id="54416771"/>